<reference evidence="1" key="1">
    <citation type="submission" date="2025-08" db="UniProtKB">
        <authorList>
            <consortium name="Ensembl"/>
        </authorList>
    </citation>
    <scope>IDENTIFICATION</scope>
</reference>
<dbReference type="Ensembl" id="ENSABRT00000025820.1">
    <property type="protein sequence ID" value="ENSABRP00000018303.1"/>
    <property type="gene ID" value="ENSABRG00000015735.1"/>
</dbReference>
<evidence type="ECO:0000313" key="2">
    <source>
        <dbReference type="Proteomes" id="UP000694426"/>
    </source>
</evidence>
<keyword evidence="2" id="KW-1185">Reference proteome</keyword>
<dbReference type="AlphaFoldDB" id="A0A8B9CFL5"/>
<sequence length="88" mass="9874">QLPRKQHISGYLVLASSSSVITERTVITWERRVKGPGSGVHRLHGLKQLACLFCLFFPSYALANLGMHKKLVIQQKLNKRTDSTVSIN</sequence>
<protein>
    <submittedName>
        <fullName evidence="1">Uncharacterized protein</fullName>
    </submittedName>
</protein>
<dbReference type="Proteomes" id="UP000694426">
    <property type="component" value="Unplaced"/>
</dbReference>
<evidence type="ECO:0000313" key="1">
    <source>
        <dbReference type="Ensembl" id="ENSABRP00000018303.1"/>
    </source>
</evidence>
<accession>A0A8B9CFL5</accession>
<organism evidence="1 2">
    <name type="scientific">Anser brachyrhynchus</name>
    <name type="common">Pink-footed goose</name>
    <dbReference type="NCBI Taxonomy" id="132585"/>
    <lineage>
        <taxon>Eukaryota</taxon>
        <taxon>Metazoa</taxon>
        <taxon>Chordata</taxon>
        <taxon>Craniata</taxon>
        <taxon>Vertebrata</taxon>
        <taxon>Euteleostomi</taxon>
        <taxon>Archelosauria</taxon>
        <taxon>Archosauria</taxon>
        <taxon>Dinosauria</taxon>
        <taxon>Saurischia</taxon>
        <taxon>Theropoda</taxon>
        <taxon>Coelurosauria</taxon>
        <taxon>Aves</taxon>
        <taxon>Neognathae</taxon>
        <taxon>Galloanserae</taxon>
        <taxon>Anseriformes</taxon>
        <taxon>Anatidae</taxon>
        <taxon>Anserinae</taxon>
        <taxon>Anser</taxon>
    </lineage>
</organism>
<reference evidence="1" key="2">
    <citation type="submission" date="2025-09" db="UniProtKB">
        <authorList>
            <consortium name="Ensembl"/>
        </authorList>
    </citation>
    <scope>IDENTIFICATION</scope>
</reference>
<proteinExistence type="predicted"/>
<name>A0A8B9CFL5_9AVES</name>